<evidence type="ECO:0000259" key="1">
    <source>
        <dbReference type="PROSITE" id="PS50980"/>
    </source>
</evidence>
<dbReference type="PROSITE" id="PS50989">
    <property type="entry name" value="COA_CT_CTER"/>
    <property type="match status" value="1"/>
</dbReference>
<accession>A0A1B7LEI8</accession>
<dbReference type="GO" id="GO:0004658">
    <property type="term" value="F:propionyl-CoA carboxylase activity"/>
    <property type="evidence" value="ECO:0007669"/>
    <property type="project" value="TreeGrafter"/>
</dbReference>
<keyword evidence="3" id="KW-0808">Transferase</keyword>
<dbReference type="InterPro" id="IPR011762">
    <property type="entry name" value="COA_CT_N"/>
</dbReference>
<dbReference type="FunFam" id="3.90.226.10:FF:000017">
    <property type="entry name" value="Propionyl-CoA carboxylase subunit beta 5"/>
    <property type="match status" value="1"/>
</dbReference>
<evidence type="ECO:0000313" key="4">
    <source>
        <dbReference type="Proteomes" id="UP000078532"/>
    </source>
</evidence>
<dbReference type="AlphaFoldDB" id="A0A1B7LEI8"/>
<dbReference type="OrthoDB" id="9772975at2"/>
<dbReference type="GO" id="GO:0016740">
    <property type="term" value="F:transferase activity"/>
    <property type="evidence" value="ECO:0007669"/>
    <property type="project" value="UniProtKB-KW"/>
</dbReference>
<feature type="domain" description="CoA carboxyltransferase N-terminal" evidence="1">
    <location>
        <begin position="1"/>
        <end position="256"/>
    </location>
</feature>
<feature type="domain" description="CoA carboxyltransferase C-terminal" evidence="2">
    <location>
        <begin position="263"/>
        <end position="495"/>
    </location>
</feature>
<dbReference type="Pfam" id="PF01039">
    <property type="entry name" value="Carboxyl_trans"/>
    <property type="match status" value="1"/>
</dbReference>
<dbReference type="InterPro" id="IPR034733">
    <property type="entry name" value="AcCoA_carboxyl_beta"/>
</dbReference>
<dbReference type="RefSeq" id="WP_066668077.1">
    <property type="nucleotide sequence ID" value="NZ_LYVF01000158.1"/>
</dbReference>
<dbReference type="InterPro" id="IPR051047">
    <property type="entry name" value="AccD/PCCB"/>
</dbReference>
<keyword evidence="4" id="KW-1185">Reference proteome</keyword>
<dbReference type="PANTHER" id="PTHR43842:SF2">
    <property type="entry name" value="PROPIONYL-COA CARBOXYLASE BETA CHAIN, MITOCHONDRIAL"/>
    <property type="match status" value="1"/>
</dbReference>
<sequence>MQQAMNNFISLKEKALNPTGRAVISEQGIERLDARTMILALLDEGTFTEVNMFARHRCTDFGMEKKGVMGDSVITGYGQIHKRRVFVYAQDFRILGGSLGEAHARKITNIMDMAARAGAPIIGLCDSAGARIQEGTDALAGYGGIFYRNTRYSGVVPQITAIMGICAGGAVYSPAMTDFVFQVDKTGYMFITGPAVIKEVMGQDISMDDLGGAHVHAQVTGNVDFFAESQRACLDGIRKLITFIPQNNRSGVPRVPGRENFCERDEELIKVLPASSRRGFDMHRIIERITDDGEFLEVKAGFARNVIVGFARFAGLTAGIVANQPQVFAGVLDSDSADKAARFVRFCDAFNIPLITLVDIPGYMPGVQEEYKGIIRHGAKLLYAYSEATVPKITVILRKAFGGAYIAMCSKHLGADLVLAWPTAEIAVMGAEGAVKVIFKKEIAAAQDINAFRQEKIKEYESKFANPYEAAFKMHIDDVIDPAETRVRIINALDVFTEKKEQALWKKHGNIPL</sequence>
<organism evidence="3 4">
    <name type="scientific">Desulfotomaculum copahuensis</name>
    <dbReference type="NCBI Taxonomy" id="1838280"/>
    <lineage>
        <taxon>Bacteria</taxon>
        <taxon>Bacillati</taxon>
        <taxon>Bacillota</taxon>
        <taxon>Clostridia</taxon>
        <taxon>Eubacteriales</taxon>
        <taxon>Desulfotomaculaceae</taxon>
        <taxon>Desulfotomaculum</taxon>
    </lineage>
</organism>
<dbReference type="EMBL" id="LYVF01000158">
    <property type="protein sequence ID" value="OAT81682.1"/>
    <property type="molecule type" value="Genomic_DNA"/>
</dbReference>
<proteinExistence type="predicted"/>
<dbReference type="PROSITE" id="PS50980">
    <property type="entry name" value="COA_CT_NTER"/>
    <property type="match status" value="1"/>
</dbReference>
<dbReference type="Gene3D" id="3.90.226.10">
    <property type="entry name" value="2-enoyl-CoA Hydratase, Chain A, domain 1"/>
    <property type="match status" value="2"/>
</dbReference>
<evidence type="ECO:0000259" key="2">
    <source>
        <dbReference type="PROSITE" id="PS50989"/>
    </source>
</evidence>
<evidence type="ECO:0000313" key="3">
    <source>
        <dbReference type="EMBL" id="OAT81682.1"/>
    </source>
</evidence>
<dbReference type="Proteomes" id="UP000078532">
    <property type="component" value="Unassembled WGS sequence"/>
</dbReference>
<dbReference type="InterPro" id="IPR029045">
    <property type="entry name" value="ClpP/crotonase-like_dom_sf"/>
</dbReference>
<name>A0A1B7LEI8_9FIRM</name>
<reference evidence="3 4" key="1">
    <citation type="submission" date="2016-04" db="EMBL/GenBank/DDBJ databases">
        <authorList>
            <person name="Evans L.H."/>
            <person name="Alamgir A."/>
            <person name="Owens N."/>
            <person name="Weber N.D."/>
            <person name="Virtaneva K."/>
            <person name="Barbian K."/>
            <person name="Babar A."/>
            <person name="Rosenke K."/>
        </authorList>
    </citation>
    <scope>NUCLEOTIDE SEQUENCE [LARGE SCALE GENOMIC DNA]</scope>
    <source>
        <strain evidence="3 4">LMa1</strain>
    </source>
</reference>
<comment type="caution">
    <text evidence="3">The sequence shown here is derived from an EMBL/GenBank/DDBJ whole genome shotgun (WGS) entry which is preliminary data.</text>
</comment>
<dbReference type="PANTHER" id="PTHR43842">
    <property type="entry name" value="PROPIONYL-COA CARBOXYLASE BETA CHAIN"/>
    <property type="match status" value="1"/>
</dbReference>
<dbReference type="InterPro" id="IPR011763">
    <property type="entry name" value="COA_CT_C"/>
</dbReference>
<protein>
    <submittedName>
        <fullName evidence="3">Methylmalonyl-CoA carboxyltransferase</fullName>
    </submittedName>
</protein>
<gene>
    <name evidence="3" type="ORF">A6M21_09720</name>
</gene>
<dbReference type="SUPFAM" id="SSF52096">
    <property type="entry name" value="ClpP/crotonase"/>
    <property type="match status" value="2"/>
</dbReference>
<dbReference type="STRING" id="1838280.A6M21_09720"/>